<evidence type="ECO:0008006" key="8">
    <source>
        <dbReference type="Google" id="ProtNLM"/>
    </source>
</evidence>
<dbReference type="GO" id="GO:0009977">
    <property type="term" value="F:proton motive force dependent protein transmembrane transporter activity"/>
    <property type="evidence" value="ECO:0007669"/>
    <property type="project" value="TreeGrafter"/>
</dbReference>
<feature type="transmembrane region" description="Helical" evidence="5">
    <location>
        <begin position="79"/>
        <end position="100"/>
    </location>
</feature>
<comment type="caution">
    <text evidence="6">The sequence shown here is derived from an EMBL/GenBank/DDBJ whole genome shotgun (WGS) entry which is preliminary data.</text>
</comment>
<reference evidence="6 7" key="1">
    <citation type="submission" date="2015-12" db="EMBL/GenBank/DDBJ databases">
        <title>Haloprofundus marisrubri gen. nov., sp. nov., an extremely halophilic archaeon isolated from the Discovery deep brine-seawater interface in the Red Sea.</title>
        <authorList>
            <person name="Zhang G."/>
            <person name="Stingl U."/>
            <person name="Rashid M."/>
        </authorList>
    </citation>
    <scope>NUCLEOTIDE SEQUENCE [LARGE SCALE GENOMIC DNA]</scope>
    <source>
        <strain evidence="6 7">SB9</strain>
    </source>
</reference>
<proteinExistence type="predicted"/>
<feature type="transmembrane region" description="Helical" evidence="5">
    <location>
        <begin position="156"/>
        <end position="183"/>
    </location>
</feature>
<keyword evidence="7" id="KW-1185">Reference proteome</keyword>
<evidence type="ECO:0000256" key="5">
    <source>
        <dbReference type="SAM" id="Phobius"/>
    </source>
</evidence>
<dbReference type="InterPro" id="IPR002033">
    <property type="entry name" value="TatC"/>
</dbReference>
<dbReference type="Proteomes" id="UP000054387">
    <property type="component" value="Unassembled WGS sequence"/>
</dbReference>
<feature type="transmembrane region" description="Helical" evidence="5">
    <location>
        <begin position="30"/>
        <end position="48"/>
    </location>
</feature>
<evidence type="ECO:0000256" key="1">
    <source>
        <dbReference type="ARBA" id="ARBA00004141"/>
    </source>
</evidence>
<feature type="transmembrane region" description="Helical" evidence="5">
    <location>
        <begin position="218"/>
        <end position="238"/>
    </location>
</feature>
<evidence type="ECO:0000313" key="7">
    <source>
        <dbReference type="Proteomes" id="UP000054387"/>
    </source>
</evidence>
<evidence type="ECO:0000256" key="3">
    <source>
        <dbReference type="ARBA" id="ARBA00022989"/>
    </source>
</evidence>
<dbReference type="AlphaFoldDB" id="A0A0W1R8C3"/>
<dbReference type="EMBL" id="LOPU01000029">
    <property type="protein sequence ID" value="KTG09505.1"/>
    <property type="molecule type" value="Genomic_DNA"/>
</dbReference>
<dbReference type="PANTHER" id="PTHR30371">
    <property type="entry name" value="SEC-INDEPENDENT PROTEIN TRANSLOCASE PROTEIN TATC"/>
    <property type="match status" value="1"/>
</dbReference>
<organism evidence="6 7">
    <name type="scientific">Haloprofundus marisrubri</name>
    <dbReference type="NCBI Taxonomy" id="1514971"/>
    <lineage>
        <taxon>Archaea</taxon>
        <taxon>Methanobacteriati</taxon>
        <taxon>Methanobacteriota</taxon>
        <taxon>Stenosarchaea group</taxon>
        <taxon>Halobacteria</taxon>
        <taxon>Halobacteriales</taxon>
        <taxon>Haloferacaceae</taxon>
        <taxon>Haloprofundus</taxon>
    </lineage>
</organism>
<name>A0A0W1R8C3_9EURY</name>
<dbReference type="Pfam" id="PF00902">
    <property type="entry name" value="TatC"/>
    <property type="match status" value="1"/>
</dbReference>
<dbReference type="GO" id="GO:0033281">
    <property type="term" value="C:TAT protein transport complex"/>
    <property type="evidence" value="ECO:0007669"/>
    <property type="project" value="TreeGrafter"/>
</dbReference>
<evidence type="ECO:0000256" key="2">
    <source>
        <dbReference type="ARBA" id="ARBA00022692"/>
    </source>
</evidence>
<dbReference type="OrthoDB" id="377316at2157"/>
<gene>
    <name evidence="6" type="ORF">AUR64_17200</name>
</gene>
<dbReference type="PANTHER" id="PTHR30371:SF0">
    <property type="entry name" value="SEC-INDEPENDENT PROTEIN TRANSLOCASE PROTEIN TATC, CHLOROPLASTIC-RELATED"/>
    <property type="match status" value="1"/>
</dbReference>
<feature type="transmembrane region" description="Helical" evidence="5">
    <location>
        <begin position="112"/>
        <end position="136"/>
    </location>
</feature>
<comment type="subcellular location">
    <subcellularLocation>
        <location evidence="1">Membrane</location>
        <topology evidence="1">Multi-pass membrane protein</topology>
    </subcellularLocation>
</comment>
<evidence type="ECO:0000313" key="6">
    <source>
        <dbReference type="EMBL" id="KTG09505.1"/>
    </source>
</evidence>
<feature type="transmembrane region" description="Helical" evidence="5">
    <location>
        <begin position="195"/>
        <end position="212"/>
    </location>
</feature>
<protein>
    <recommendedName>
        <fullName evidence="8">Preprotein translocase subunit TatC</fullName>
    </recommendedName>
</protein>
<dbReference type="RefSeq" id="WP_058582657.1">
    <property type="nucleotide sequence ID" value="NZ_LOPU01000029.1"/>
</dbReference>
<keyword evidence="3 5" id="KW-1133">Transmembrane helix</keyword>
<keyword evidence="4 5" id="KW-0472">Membrane</keyword>
<accession>A0A0W1R8C3</accession>
<evidence type="ECO:0000256" key="4">
    <source>
        <dbReference type="ARBA" id="ARBA00023136"/>
    </source>
</evidence>
<dbReference type="STRING" id="1514971.AUR64_17200"/>
<sequence>MVLETDSVRELGPRGSGILLRIARTQARELALLFSVVVALTLAAFRATGVDLQQAALGIYAPAGTALPTDPLVSLGVELQMAALAAVGVTGAAVLWRAHAETRSHRARTGRLYLLSAVLCLLGVVLGAVLVVPALLELLKFGILRSGFVPAYRPYWLAEVALFLPIAVGIAVSLPALMVALVSDGIVSSNVLHRDWGVVLLGVLTYASLYSPPDSVTFVVYGGVLLSGYLAGLAVLTFG</sequence>
<dbReference type="GO" id="GO:0043953">
    <property type="term" value="P:protein transport by the Tat complex"/>
    <property type="evidence" value="ECO:0007669"/>
    <property type="project" value="TreeGrafter"/>
</dbReference>
<keyword evidence="2 5" id="KW-0812">Transmembrane</keyword>
<dbReference type="GO" id="GO:0065002">
    <property type="term" value="P:intracellular protein transmembrane transport"/>
    <property type="evidence" value="ECO:0007669"/>
    <property type="project" value="TreeGrafter"/>
</dbReference>